<evidence type="ECO:0000259" key="1">
    <source>
        <dbReference type="PROSITE" id="PS51186"/>
    </source>
</evidence>
<name>A0A940SVQ5_9ENTE</name>
<sequence>MVLQTARCIVRSFEERDITSFIAYRNNQKWMLYQGFKGLTEATYKETLLTDGTLFEGKQLAIVSLLTDQLIGDVFLKLEKQVLWLGYTIAPEFGRQGYAYEVVRELIGWAKSHHYTVKAGVLTGNQASIGLLTKLGFTYLETVEGELIYQLCE</sequence>
<dbReference type="Pfam" id="PF13302">
    <property type="entry name" value="Acetyltransf_3"/>
    <property type="match status" value="1"/>
</dbReference>
<dbReference type="InterPro" id="IPR016181">
    <property type="entry name" value="Acyl_CoA_acyltransferase"/>
</dbReference>
<dbReference type="PANTHER" id="PTHR43792:SF1">
    <property type="entry name" value="N-ACETYLTRANSFERASE DOMAIN-CONTAINING PROTEIN"/>
    <property type="match status" value="1"/>
</dbReference>
<evidence type="ECO:0000313" key="3">
    <source>
        <dbReference type="Proteomes" id="UP000674938"/>
    </source>
</evidence>
<gene>
    <name evidence="2" type="ORF">I6N95_13955</name>
</gene>
<dbReference type="SUPFAM" id="SSF55729">
    <property type="entry name" value="Acyl-CoA N-acyltransferases (Nat)"/>
    <property type="match status" value="1"/>
</dbReference>
<feature type="domain" description="N-acetyltransferase" evidence="1">
    <location>
        <begin position="8"/>
        <end position="153"/>
    </location>
</feature>
<dbReference type="EMBL" id="JAEEGA010000009">
    <property type="protein sequence ID" value="MBP1042119.1"/>
    <property type="molecule type" value="Genomic_DNA"/>
</dbReference>
<dbReference type="InterPro" id="IPR051531">
    <property type="entry name" value="N-acetyltransferase"/>
</dbReference>
<reference evidence="2" key="1">
    <citation type="submission" date="2020-12" db="EMBL/GenBank/DDBJ databases">
        <title>Vagococcus allomyrinae sp. nov. and Enterococcus lavae sp. nov., isolated from the larvae of Allomyrina dichotoma.</title>
        <authorList>
            <person name="Lee S.D."/>
        </authorList>
    </citation>
    <scope>NUCLEOTIDE SEQUENCE</scope>
    <source>
        <strain evidence="2">BWB3-3</strain>
    </source>
</reference>
<protein>
    <submittedName>
        <fullName evidence="2">GNAT family N-acetyltransferase</fullName>
    </submittedName>
</protein>
<dbReference type="AlphaFoldDB" id="A0A940SVQ5"/>
<proteinExistence type="predicted"/>
<organism evidence="2 3">
    <name type="scientific">Vagococcus allomyrinae</name>
    <dbReference type="NCBI Taxonomy" id="2794353"/>
    <lineage>
        <taxon>Bacteria</taxon>
        <taxon>Bacillati</taxon>
        <taxon>Bacillota</taxon>
        <taxon>Bacilli</taxon>
        <taxon>Lactobacillales</taxon>
        <taxon>Enterococcaceae</taxon>
        <taxon>Vagococcus</taxon>
    </lineage>
</organism>
<accession>A0A940SVQ5</accession>
<evidence type="ECO:0000313" key="2">
    <source>
        <dbReference type="EMBL" id="MBP1042119.1"/>
    </source>
</evidence>
<dbReference type="Proteomes" id="UP000674938">
    <property type="component" value="Unassembled WGS sequence"/>
</dbReference>
<keyword evidence="3" id="KW-1185">Reference proteome</keyword>
<dbReference type="GO" id="GO:0016747">
    <property type="term" value="F:acyltransferase activity, transferring groups other than amino-acyl groups"/>
    <property type="evidence" value="ECO:0007669"/>
    <property type="project" value="InterPro"/>
</dbReference>
<dbReference type="InterPro" id="IPR000182">
    <property type="entry name" value="GNAT_dom"/>
</dbReference>
<dbReference type="Gene3D" id="3.40.630.30">
    <property type="match status" value="1"/>
</dbReference>
<dbReference type="PANTHER" id="PTHR43792">
    <property type="entry name" value="GNAT FAMILY, PUTATIVE (AFU_ORTHOLOGUE AFUA_3G00765)-RELATED-RELATED"/>
    <property type="match status" value="1"/>
</dbReference>
<comment type="caution">
    <text evidence="2">The sequence shown here is derived from an EMBL/GenBank/DDBJ whole genome shotgun (WGS) entry which is preliminary data.</text>
</comment>
<dbReference type="PROSITE" id="PS51186">
    <property type="entry name" value="GNAT"/>
    <property type="match status" value="1"/>
</dbReference>